<feature type="transmembrane region" description="Helical" evidence="1">
    <location>
        <begin position="124"/>
        <end position="151"/>
    </location>
</feature>
<keyword evidence="1" id="KW-0812">Transmembrane</keyword>
<dbReference type="GeneID" id="25030222"/>
<dbReference type="VEuPathDB" id="FungiDB:SOCG_01240"/>
<evidence type="ECO:0000313" key="2">
    <source>
        <dbReference type="EMBL" id="EPX71019.1"/>
    </source>
</evidence>
<keyword evidence="1" id="KW-0472">Membrane</keyword>
<keyword evidence="3" id="KW-1185">Reference proteome</keyword>
<accession>S9RA63</accession>
<feature type="transmembrane region" description="Helical" evidence="1">
    <location>
        <begin position="171"/>
        <end position="189"/>
    </location>
</feature>
<protein>
    <submittedName>
        <fullName evidence="2">Uncharacterized protein</fullName>
    </submittedName>
</protein>
<dbReference type="Proteomes" id="UP000016088">
    <property type="component" value="Unassembled WGS sequence"/>
</dbReference>
<dbReference type="RefSeq" id="XP_013019649.1">
    <property type="nucleotide sequence ID" value="XM_013164195.1"/>
</dbReference>
<dbReference type="EMBL" id="KE503208">
    <property type="protein sequence ID" value="EPX71019.1"/>
    <property type="molecule type" value="Genomic_DNA"/>
</dbReference>
<dbReference type="HOGENOM" id="CLU_079136_0_0_1"/>
<proteinExistence type="predicted"/>
<name>S9RA63_SCHOY</name>
<evidence type="ECO:0000256" key="1">
    <source>
        <dbReference type="SAM" id="Phobius"/>
    </source>
</evidence>
<evidence type="ECO:0000313" key="3">
    <source>
        <dbReference type="Proteomes" id="UP000016088"/>
    </source>
</evidence>
<sequence>MKNKYSPVSDSDESFKTLIDEKSDIHSSEVTPPPYSAPNKFIDLEMADGSAQHSAQESTNITGSNSTYSKWVSANISFFCVSWVPVRAQDFWGLFGGFIGAISLFLYSISLIPKEWFKQTGRVLSYLFTQICSVLSNMCVAVICTASLNAPCYSVYYFVKKVIGFEKMDKGFFYFVCIVNVAVFVLFWSTDTRQLRIFIADLGNGMGNMVNAIGNGAVVIGNGADVIGNGADVIGNGIRNAANYFHPENEAPRNEEIELQPLAEQSAEV</sequence>
<gene>
    <name evidence="2" type="ORF">SOCG_01240</name>
</gene>
<reference evidence="2 3" key="1">
    <citation type="journal article" date="2011" name="Science">
        <title>Comparative functional genomics of the fission yeasts.</title>
        <authorList>
            <person name="Rhind N."/>
            <person name="Chen Z."/>
            <person name="Yassour M."/>
            <person name="Thompson D.A."/>
            <person name="Haas B.J."/>
            <person name="Habib N."/>
            <person name="Wapinski I."/>
            <person name="Roy S."/>
            <person name="Lin M.F."/>
            <person name="Heiman D.I."/>
            <person name="Young S.K."/>
            <person name="Furuya K."/>
            <person name="Guo Y."/>
            <person name="Pidoux A."/>
            <person name="Chen H.M."/>
            <person name="Robbertse B."/>
            <person name="Goldberg J.M."/>
            <person name="Aoki K."/>
            <person name="Bayne E.H."/>
            <person name="Berlin A.M."/>
            <person name="Desjardins C.A."/>
            <person name="Dobbs E."/>
            <person name="Dukaj L."/>
            <person name="Fan L."/>
            <person name="FitzGerald M.G."/>
            <person name="French C."/>
            <person name="Gujja S."/>
            <person name="Hansen K."/>
            <person name="Keifenheim D."/>
            <person name="Levin J.Z."/>
            <person name="Mosher R.A."/>
            <person name="Mueller C.A."/>
            <person name="Pfiffner J."/>
            <person name="Priest M."/>
            <person name="Russ C."/>
            <person name="Smialowska A."/>
            <person name="Swoboda P."/>
            <person name="Sykes S.M."/>
            <person name="Vaughn M."/>
            <person name="Vengrova S."/>
            <person name="Yoder R."/>
            <person name="Zeng Q."/>
            <person name="Allshire R."/>
            <person name="Baulcombe D."/>
            <person name="Birren B.W."/>
            <person name="Brown W."/>
            <person name="Ekwall K."/>
            <person name="Kellis M."/>
            <person name="Leatherwood J."/>
            <person name="Levin H."/>
            <person name="Margalit H."/>
            <person name="Martienssen R."/>
            <person name="Nieduszynski C.A."/>
            <person name="Spatafora J.W."/>
            <person name="Friedman N."/>
            <person name="Dalgaard J.Z."/>
            <person name="Baumann P."/>
            <person name="Niki H."/>
            <person name="Regev A."/>
            <person name="Nusbaum C."/>
        </authorList>
    </citation>
    <scope>NUCLEOTIDE SEQUENCE [LARGE SCALE GENOMIC DNA]</scope>
    <source>
        <strain evidence="3">yFS286</strain>
    </source>
</reference>
<feature type="transmembrane region" description="Helical" evidence="1">
    <location>
        <begin position="91"/>
        <end position="112"/>
    </location>
</feature>
<organism evidence="2 3">
    <name type="scientific">Schizosaccharomyces octosporus (strain yFS286)</name>
    <name type="common">Fission yeast</name>
    <name type="synonym">Octosporomyces octosporus</name>
    <dbReference type="NCBI Taxonomy" id="483514"/>
    <lineage>
        <taxon>Eukaryota</taxon>
        <taxon>Fungi</taxon>
        <taxon>Dikarya</taxon>
        <taxon>Ascomycota</taxon>
        <taxon>Taphrinomycotina</taxon>
        <taxon>Schizosaccharomycetes</taxon>
        <taxon>Schizosaccharomycetales</taxon>
        <taxon>Schizosaccharomycetaceae</taxon>
        <taxon>Schizosaccharomyces</taxon>
    </lineage>
</organism>
<dbReference type="AlphaFoldDB" id="S9RA63"/>
<keyword evidence="1" id="KW-1133">Transmembrane helix</keyword>